<dbReference type="Proteomes" id="UP000730739">
    <property type="component" value="Unassembled WGS sequence"/>
</dbReference>
<organism evidence="1 2">
    <name type="scientific">Sinorhizobium kostiense</name>
    <dbReference type="NCBI Taxonomy" id="76747"/>
    <lineage>
        <taxon>Bacteria</taxon>
        <taxon>Pseudomonadati</taxon>
        <taxon>Pseudomonadota</taxon>
        <taxon>Alphaproteobacteria</taxon>
        <taxon>Hyphomicrobiales</taxon>
        <taxon>Rhizobiaceae</taxon>
        <taxon>Sinorhizobium/Ensifer group</taxon>
        <taxon>Sinorhizobium</taxon>
    </lineage>
</organism>
<protein>
    <submittedName>
        <fullName evidence="1">Uncharacterized protein</fullName>
    </submittedName>
</protein>
<gene>
    <name evidence="1" type="ORF">J2Z31_004217</name>
</gene>
<reference evidence="1 2" key="1">
    <citation type="submission" date="2021-03" db="EMBL/GenBank/DDBJ databases">
        <title>Genomic Encyclopedia of Type Strains, Phase IV (KMG-IV): sequencing the most valuable type-strain genomes for metagenomic binning, comparative biology and taxonomic classification.</title>
        <authorList>
            <person name="Goeker M."/>
        </authorList>
    </citation>
    <scope>NUCLEOTIDE SEQUENCE [LARGE SCALE GENOMIC DNA]</scope>
    <source>
        <strain evidence="1 2">DSM 13372</strain>
    </source>
</reference>
<keyword evidence="2" id="KW-1185">Reference proteome</keyword>
<evidence type="ECO:0000313" key="1">
    <source>
        <dbReference type="EMBL" id="MBP2237694.1"/>
    </source>
</evidence>
<proteinExistence type="predicted"/>
<accession>A0ABS4R4R3</accession>
<sequence>MSAALCCSMSLASPFNIRPSILLMEFLEAGHEVENLGFRRVALGVIGFGGADDDIDDVREAAAATAAFFHRMIDFGRHDQLPAVLVEEANDRVFNVFVGDEIATANQHFVLPVERNALNSSIKQKRMFSVNKKLPDKR</sequence>
<dbReference type="EMBL" id="JAGILA010000006">
    <property type="protein sequence ID" value="MBP2237694.1"/>
    <property type="molecule type" value="Genomic_DNA"/>
</dbReference>
<name>A0ABS4R4R3_9HYPH</name>
<evidence type="ECO:0000313" key="2">
    <source>
        <dbReference type="Proteomes" id="UP000730739"/>
    </source>
</evidence>
<comment type="caution">
    <text evidence="1">The sequence shown here is derived from an EMBL/GenBank/DDBJ whole genome shotgun (WGS) entry which is preliminary data.</text>
</comment>